<accession>A0A1R2B0Q2</accession>
<dbReference type="Pfam" id="PF00071">
    <property type="entry name" value="Ras"/>
    <property type="match status" value="1"/>
</dbReference>
<dbReference type="GO" id="GO:0005525">
    <property type="term" value="F:GTP binding"/>
    <property type="evidence" value="ECO:0007669"/>
    <property type="project" value="UniProtKB-KW"/>
</dbReference>
<protein>
    <submittedName>
        <fullName evidence="3">Uncharacterized protein</fullName>
    </submittedName>
</protein>
<dbReference type="Proteomes" id="UP000187209">
    <property type="component" value="Unassembled WGS sequence"/>
</dbReference>
<keyword evidence="2" id="KW-0342">GTP-binding</keyword>
<evidence type="ECO:0000313" key="4">
    <source>
        <dbReference type="Proteomes" id="UP000187209"/>
    </source>
</evidence>
<keyword evidence="1" id="KW-0547">Nucleotide-binding</keyword>
<comment type="caution">
    <text evidence="3">The sequence shown here is derived from an EMBL/GenBank/DDBJ whole genome shotgun (WGS) entry which is preliminary data.</text>
</comment>
<dbReference type="GO" id="GO:0007165">
    <property type="term" value="P:signal transduction"/>
    <property type="evidence" value="ECO:0007669"/>
    <property type="project" value="InterPro"/>
</dbReference>
<dbReference type="Gene3D" id="3.40.50.300">
    <property type="entry name" value="P-loop containing nucleotide triphosphate hydrolases"/>
    <property type="match status" value="1"/>
</dbReference>
<keyword evidence="4" id="KW-1185">Reference proteome</keyword>
<dbReference type="EMBL" id="MPUH01001094">
    <property type="protein sequence ID" value="OMJ70373.1"/>
    <property type="molecule type" value="Genomic_DNA"/>
</dbReference>
<evidence type="ECO:0000256" key="1">
    <source>
        <dbReference type="ARBA" id="ARBA00022741"/>
    </source>
</evidence>
<evidence type="ECO:0000256" key="2">
    <source>
        <dbReference type="ARBA" id="ARBA00023134"/>
    </source>
</evidence>
<dbReference type="OrthoDB" id="294380at2759"/>
<dbReference type="InterPro" id="IPR020849">
    <property type="entry name" value="Small_GTPase_Ras-type"/>
</dbReference>
<organism evidence="3 4">
    <name type="scientific">Stentor coeruleus</name>
    <dbReference type="NCBI Taxonomy" id="5963"/>
    <lineage>
        <taxon>Eukaryota</taxon>
        <taxon>Sar</taxon>
        <taxon>Alveolata</taxon>
        <taxon>Ciliophora</taxon>
        <taxon>Postciliodesmatophora</taxon>
        <taxon>Heterotrichea</taxon>
        <taxon>Heterotrichida</taxon>
        <taxon>Stentoridae</taxon>
        <taxon>Stentor</taxon>
    </lineage>
</organism>
<dbReference type="AlphaFoldDB" id="A0A1R2B0Q2"/>
<dbReference type="SMART" id="SM00173">
    <property type="entry name" value="RAS"/>
    <property type="match status" value="1"/>
</dbReference>
<dbReference type="FunFam" id="3.40.50.300:FF:001447">
    <property type="entry name" value="Ras-related protein Rab-1B"/>
    <property type="match status" value="1"/>
</dbReference>
<dbReference type="InterPro" id="IPR005225">
    <property type="entry name" value="Small_GTP-bd"/>
</dbReference>
<dbReference type="PROSITE" id="PS51419">
    <property type="entry name" value="RAB"/>
    <property type="match status" value="1"/>
</dbReference>
<dbReference type="InterPro" id="IPR001806">
    <property type="entry name" value="Small_GTPase"/>
</dbReference>
<dbReference type="GO" id="GO:0003924">
    <property type="term" value="F:GTPase activity"/>
    <property type="evidence" value="ECO:0007669"/>
    <property type="project" value="InterPro"/>
</dbReference>
<dbReference type="NCBIfam" id="TIGR00231">
    <property type="entry name" value="small_GTP"/>
    <property type="match status" value="1"/>
</dbReference>
<name>A0A1R2B0Q2_9CILI</name>
<dbReference type="PRINTS" id="PR00449">
    <property type="entry name" value="RASTRNSFRMNG"/>
</dbReference>
<dbReference type="GO" id="GO:0016020">
    <property type="term" value="C:membrane"/>
    <property type="evidence" value="ECO:0007669"/>
    <property type="project" value="InterPro"/>
</dbReference>
<reference evidence="3 4" key="1">
    <citation type="submission" date="2016-11" db="EMBL/GenBank/DDBJ databases">
        <title>The macronuclear genome of Stentor coeruleus: a giant cell with tiny introns.</title>
        <authorList>
            <person name="Slabodnick M."/>
            <person name="Ruby J.G."/>
            <person name="Reiff S.B."/>
            <person name="Swart E.C."/>
            <person name="Gosai S."/>
            <person name="Prabakaran S."/>
            <person name="Witkowska E."/>
            <person name="Larue G.E."/>
            <person name="Fisher S."/>
            <person name="Freeman R.M."/>
            <person name="Gunawardena J."/>
            <person name="Chu W."/>
            <person name="Stover N.A."/>
            <person name="Gregory B.D."/>
            <person name="Nowacki M."/>
            <person name="Derisi J."/>
            <person name="Roy S.W."/>
            <person name="Marshall W.F."/>
            <person name="Sood P."/>
        </authorList>
    </citation>
    <scope>NUCLEOTIDE SEQUENCE [LARGE SCALE GENOMIC DNA]</scope>
    <source>
        <strain evidence="3">WM001</strain>
    </source>
</reference>
<dbReference type="SMART" id="SM00175">
    <property type="entry name" value="RAB"/>
    <property type="match status" value="1"/>
</dbReference>
<dbReference type="PANTHER" id="PTHR24070">
    <property type="entry name" value="RAS, DI-RAS, AND RHEB FAMILY MEMBERS OF SMALL GTPASE SUPERFAMILY"/>
    <property type="match status" value="1"/>
</dbReference>
<dbReference type="PROSITE" id="PS51421">
    <property type="entry name" value="RAS"/>
    <property type="match status" value="1"/>
</dbReference>
<proteinExistence type="predicted"/>
<gene>
    <name evidence="3" type="ORF">SteCoe_31665</name>
</gene>
<dbReference type="SUPFAM" id="SSF52540">
    <property type="entry name" value="P-loop containing nucleoside triphosphate hydrolases"/>
    <property type="match status" value="1"/>
</dbReference>
<sequence>MSLNKDFFLTLIGQGGVGKSSLCGVFLKDRFSTSYNPTEEEFYRQTIKIQNKIVNLFISDVKASGDSLSETILKSQGLMFVYDISNKESYDEVCKLYRKIIDSKSCEFITKILIGNKCDLVDNREVSFEIGMRTAAEWGCKFIEVSAKNNDKVILAFTECAFAFIKSAEENTETRSSFCERACCIL</sequence>
<evidence type="ECO:0000313" key="3">
    <source>
        <dbReference type="EMBL" id="OMJ70373.1"/>
    </source>
</evidence>
<dbReference type="SMART" id="SM00174">
    <property type="entry name" value="RHO"/>
    <property type="match status" value="1"/>
</dbReference>
<dbReference type="InterPro" id="IPR027417">
    <property type="entry name" value="P-loop_NTPase"/>
</dbReference>